<protein>
    <submittedName>
        <fullName evidence="1">Uncharacterized protein</fullName>
    </submittedName>
</protein>
<accession>A0A0F9LZZ5</accession>
<dbReference type="EMBL" id="LAZR01005552">
    <property type="protein sequence ID" value="KKM98988.1"/>
    <property type="molecule type" value="Genomic_DNA"/>
</dbReference>
<reference evidence="1" key="1">
    <citation type="journal article" date="2015" name="Nature">
        <title>Complex archaea that bridge the gap between prokaryotes and eukaryotes.</title>
        <authorList>
            <person name="Spang A."/>
            <person name="Saw J.H."/>
            <person name="Jorgensen S.L."/>
            <person name="Zaremba-Niedzwiedzka K."/>
            <person name="Martijn J."/>
            <person name="Lind A.E."/>
            <person name="van Eijk R."/>
            <person name="Schleper C."/>
            <person name="Guy L."/>
            <person name="Ettema T.J."/>
        </authorList>
    </citation>
    <scope>NUCLEOTIDE SEQUENCE</scope>
</reference>
<evidence type="ECO:0000313" key="1">
    <source>
        <dbReference type="EMBL" id="KKM98988.1"/>
    </source>
</evidence>
<comment type="caution">
    <text evidence="1">The sequence shown here is derived from an EMBL/GenBank/DDBJ whole genome shotgun (WGS) entry which is preliminary data.</text>
</comment>
<proteinExistence type="predicted"/>
<organism evidence="1">
    <name type="scientific">marine sediment metagenome</name>
    <dbReference type="NCBI Taxonomy" id="412755"/>
    <lineage>
        <taxon>unclassified sequences</taxon>
        <taxon>metagenomes</taxon>
        <taxon>ecological metagenomes</taxon>
    </lineage>
</organism>
<name>A0A0F9LZZ5_9ZZZZ</name>
<dbReference type="AlphaFoldDB" id="A0A0F9LZZ5"/>
<sequence>MMLNNQDERIIELEEKVAEMQAIIDKIPWWVWESKCCPPGEECSSCD</sequence>
<gene>
    <name evidence="1" type="ORF">LCGC14_1152380</name>
</gene>